<dbReference type="OrthoDB" id="2910287at2759"/>
<evidence type="ECO:0000313" key="3">
    <source>
        <dbReference type="Proteomes" id="UP000244855"/>
    </source>
</evidence>
<organism evidence="2 3">
    <name type="scientific">Periconia macrospinosa</name>
    <dbReference type="NCBI Taxonomy" id="97972"/>
    <lineage>
        <taxon>Eukaryota</taxon>
        <taxon>Fungi</taxon>
        <taxon>Dikarya</taxon>
        <taxon>Ascomycota</taxon>
        <taxon>Pezizomycotina</taxon>
        <taxon>Dothideomycetes</taxon>
        <taxon>Pleosporomycetidae</taxon>
        <taxon>Pleosporales</taxon>
        <taxon>Massarineae</taxon>
        <taxon>Periconiaceae</taxon>
        <taxon>Periconia</taxon>
    </lineage>
</organism>
<proteinExistence type="predicted"/>
<keyword evidence="3" id="KW-1185">Reference proteome</keyword>
<dbReference type="EMBL" id="KZ805332">
    <property type="protein sequence ID" value="PVI03413.1"/>
    <property type="molecule type" value="Genomic_DNA"/>
</dbReference>
<evidence type="ECO:0000313" key="2">
    <source>
        <dbReference type="EMBL" id="PVI03413.1"/>
    </source>
</evidence>
<feature type="chain" id="PRO_5015987276" evidence="1">
    <location>
        <begin position="29"/>
        <end position="222"/>
    </location>
</feature>
<gene>
    <name evidence="2" type="ORF">DM02DRAFT_258571</name>
</gene>
<name>A0A2V1DYG9_9PLEO</name>
<evidence type="ECO:0000256" key="1">
    <source>
        <dbReference type="SAM" id="SignalP"/>
    </source>
</evidence>
<dbReference type="Proteomes" id="UP000244855">
    <property type="component" value="Unassembled WGS sequence"/>
</dbReference>
<protein>
    <submittedName>
        <fullName evidence="2">Uncharacterized protein</fullName>
    </submittedName>
</protein>
<sequence length="222" mass="24268">MILHTLLPTGTLWSIFFALLLLITTTSAHPYPQFAHSVRSLNINPLHPTFHLFPRFWTSTKAQEKRTPAPINRHLHRRGLPGAVYICTDANFRGHCAWTMPESRCHIPGTGDNAPESIGPDPDGFCVLFESTNCDGNQIRTLRFPGIESAVPEFGSIQCFADGQRGNATSTAANAKITGFADPRLPGGFGSADALALKSVLQDMENDGFSQGMIGLKKAHYY</sequence>
<keyword evidence="1" id="KW-0732">Signal</keyword>
<reference evidence="2 3" key="1">
    <citation type="journal article" date="2018" name="Sci. Rep.">
        <title>Comparative genomics provides insights into the lifestyle and reveals functional heterogeneity of dark septate endophytic fungi.</title>
        <authorList>
            <person name="Knapp D.G."/>
            <person name="Nemeth J.B."/>
            <person name="Barry K."/>
            <person name="Hainaut M."/>
            <person name="Henrissat B."/>
            <person name="Johnson J."/>
            <person name="Kuo A."/>
            <person name="Lim J.H.P."/>
            <person name="Lipzen A."/>
            <person name="Nolan M."/>
            <person name="Ohm R.A."/>
            <person name="Tamas L."/>
            <person name="Grigoriev I.V."/>
            <person name="Spatafora J.W."/>
            <person name="Nagy L.G."/>
            <person name="Kovacs G.M."/>
        </authorList>
    </citation>
    <scope>NUCLEOTIDE SEQUENCE [LARGE SCALE GENOMIC DNA]</scope>
    <source>
        <strain evidence="2 3">DSE2036</strain>
    </source>
</reference>
<dbReference type="AlphaFoldDB" id="A0A2V1DYG9"/>
<feature type="signal peptide" evidence="1">
    <location>
        <begin position="1"/>
        <end position="28"/>
    </location>
</feature>
<accession>A0A2V1DYG9</accession>